<sequence>MLCHTNQHMVTGGQQQQQQQQQQNRKHTCIQTYIHT</sequence>
<dbReference type="Proteomes" id="UP000009192">
    <property type="component" value="Unassembled WGS sequence"/>
</dbReference>
<accession>A0A0Q9WUE2</accession>
<feature type="compositionally biased region" description="Polar residues" evidence="1">
    <location>
        <begin position="1"/>
        <end position="13"/>
    </location>
</feature>
<protein>
    <submittedName>
        <fullName evidence="2">Uncharacterized protein</fullName>
    </submittedName>
</protein>
<evidence type="ECO:0000256" key="1">
    <source>
        <dbReference type="SAM" id="MobiDB-lite"/>
    </source>
</evidence>
<dbReference type="AlphaFoldDB" id="A0A0Q9WUE2"/>
<evidence type="ECO:0000313" key="2">
    <source>
        <dbReference type="EMBL" id="KRF93868.1"/>
    </source>
</evidence>
<feature type="compositionally biased region" description="Low complexity" evidence="1">
    <location>
        <begin position="14"/>
        <end position="23"/>
    </location>
</feature>
<dbReference type="InParanoid" id="A0A0Q9WUE2"/>
<evidence type="ECO:0000313" key="3">
    <source>
        <dbReference type="Proteomes" id="UP000009192"/>
    </source>
</evidence>
<gene>
    <name evidence="2" type="primary">Dmoj\GI26540</name>
    <name evidence="2" type="ORF">Dmoj_GI26540</name>
</gene>
<reference evidence="2 3" key="1">
    <citation type="journal article" date="2007" name="Nature">
        <title>Evolution of genes and genomes on the Drosophila phylogeny.</title>
        <authorList>
            <consortium name="Drosophila 12 Genomes Consortium"/>
            <person name="Clark A.G."/>
            <person name="Eisen M.B."/>
            <person name="Smith D.R."/>
            <person name="Bergman C.M."/>
            <person name="Oliver B."/>
            <person name="Markow T.A."/>
            <person name="Kaufman T.C."/>
            <person name="Kellis M."/>
            <person name="Gelbart W."/>
            <person name="Iyer V.N."/>
            <person name="Pollard D.A."/>
            <person name="Sackton T.B."/>
            <person name="Larracuente A.M."/>
            <person name="Singh N.D."/>
            <person name="Abad J.P."/>
            <person name="Abt D.N."/>
            <person name="Adryan B."/>
            <person name="Aguade M."/>
            <person name="Akashi H."/>
            <person name="Anderson W.W."/>
            <person name="Aquadro C.F."/>
            <person name="Ardell D.H."/>
            <person name="Arguello R."/>
            <person name="Artieri C.G."/>
            <person name="Barbash D.A."/>
            <person name="Barker D."/>
            <person name="Barsanti P."/>
            <person name="Batterham P."/>
            <person name="Batzoglou S."/>
            <person name="Begun D."/>
            <person name="Bhutkar A."/>
            <person name="Blanco E."/>
            <person name="Bosak S.A."/>
            <person name="Bradley R.K."/>
            <person name="Brand A.D."/>
            <person name="Brent M.R."/>
            <person name="Brooks A.N."/>
            <person name="Brown R.H."/>
            <person name="Butlin R.K."/>
            <person name="Caggese C."/>
            <person name="Calvi B.R."/>
            <person name="Bernardo de Carvalho A."/>
            <person name="Caspi A."/>
            <person name="Castrezana S."/>
            <person name="Celniker S.E."/>
            <person name="Chang J.L."/>
            <person name="Chapple C."/>
            <person name="Chatterji S."/>
            <person name="Chinwalla A."/>
            <person name="Civetta A."/>
            <person name="Clifton S.W."/>
            <person name="Comeron J.M."/>
            <person name="Costello J.C."/>
            <person name="Coyne J.A."/>
            <person name="Daub J."/>
            <person name="David R.G."/>
            <person name="Delcher A.L."/>
            <person name="Delehaunty K."/>
            <person name="Do C.B."/>
            <person name="Ebling H."/>
            <person name="Edwards K."/>
            <person name="Eickbush T."/>
            <person name="Evans J.D."/>
            <person name="Filipski A."/>
            <person name="Findeiss S."/>
            <person name="Freyhult E."/>
            <person name="Fulton L."/>
            <person name="Fulton R."/>
            <person name="Garcia A.C."/>
            <person name="Gardiner A."/>
            <person name="Garfield D.A."/>
            <person name="Garvin B.E."/>
            <person name="Gibson G."/>
            <person name="Gilbert D."/>
            <person name="Gnerre S."/>
            <person name="Godfrey J."/>
            <person name="Good R."/>
            <person name="Gotea V."/>
            <person name="Gravely B."/>
            <person name="Greenberg A.J."/>
            <person name="Griffiths-Jones S."/>
            <person name="Gross S."/>
            <person name="Guigo R."/>
            <person name="Gustafson E.A."/>
            <person name="Haerty W."/>
            <person name="Hahn M.W."/>
            <person name="Halligan D.L."/>
            <person name="Halpern A.L."/>
            <person name="Halter G.M."/>
            <person name="Han M.V."/>
            <person name="Heger A."/>
            <person name="Hillier L."/>
            <person name="Hinrichs A.S."/>
            <person name="Holmes I."/>
            <person name="Hoskins R.A."/>
            <person name="Hubisz M.J."/>
            <person name="Hultmark D."/>
            <person name="Huntley M.A."/>
            <person name="Jaffe D.B."/>
            <person name="Jagadeeshan S."/>
            <person name="Jeck W.R."/>
            <person name="Johnson J."/>
            <person name="Jones C.D."/>
            <person name="Jordan W.C."/>
            <person name="Karpen G.H."/>
            <person name="Kataoka E."/>
            <person name="Keightley P.D."/>
            <person name="Kheradpour P."/>
            <person name="Kirkness E.F."/>
            <person name="Koerich L.B."/>
            <person name="Kristiansen K."/>
            <person name="Kudrna D."/>
            <person name="Kulathinal R.J."/>
            <person name="Kumar S."/>
            <person name="Kwok R."/>
            <person name="Lander E."/>
            <person name="Langley C.H."/>
            <person name="Lapoint R."/>
            <person name="Lazzaro B.P."/>
            <person name="Lee S.J."/>
            <person name="Levesque L."/>
            <person name="Li R."/>
            <person name="Lin C.F."/>
            <person name="Lin M.F."/>
            <person name="Lindblad-Toh K."/>
            <person name="Llopart A."/>
            <person name="Long M."/>
            <person name="Low L."/>
            <person name="Lozovsky E."/>
            <person name="Lu J."/>
            <person name="Luo M."/>
            <person name="Machado C.A."/>
            <person name="Makalowski W."/>
            <person name="Marzo M."/>
            <person name="Matsuda M."/>
            <person name="Matzkin L."/>
            <person name="McAllister B."/>
            <person name="McBride C.S."/>
            <person name="McKernan B."/>
            <person name="McKernan K."/>
            <person name="Mendez-Lago M."/>
            <person name="Minx P."/>
            <person name="Mollenhauer M.U."/>
            <person name="Montooth K."/>
            <person name="Mount S.M."/>
            <person name="Mu X."/>
            <person name="Myers E."/>
            <person name="Negre B."/>
            <person name="Newfeld S."/>
            <person name="Nielsen R."/>
            <person name="Noor M.A."/>
            <person name="O'Grady P."/>
            <person name="Pachter L."/>
            <person name="Papaceit M."/>
            <person name="Parisi M.J."/>
            <person name="Parisi M."/>
            <person name="Parts L."/>
            <person name="Pedersen J.S."/>
            <person name="Pesole G."/>
            <person name="Phillippy A.M."/>
            <person name="Ponting C.P."/>
            <person name="Pop M."/>
            <person name="Porcelli D."/>
            <person name="Powell J.R."/>
            <person name="Prohaska S."/>
            <person name="Pruitt K."/>
            <person name="Puig M."/>
            <person name="Quesneville H."/>
            <person name="Ram K.R."/>
            <person name="Rand D."/>
            <person name="Rasmussen M.D."/>
            <person name="Reed L.K."/>
            <person name="Reenan R."/>
            <person name="Reily A."/>
            <person name="Remington K.A."/>
            <person name="Rieger T.T."/>
            <person name="Ritchie M.G."/>
            <person name="Robin C."/>
            <person name="Rogers Y.H."/>
            <person name="Rohde C."/>
            <person name="Rozas J."/>
            <person name="Rubenfield M.J."/>
            <person name="Ruiz A."/>
            <person name="Russo S."/>
            <person name="Salzberg S.L."/>
            <person name="Sanchez-Gracia A."/>
            <person name="Saranga D.J."/>
            <person name="Sato H."/>
            <person name="Schaeffer S.W."/>
            <person name="Schatz M.C."/>
            <person name="Schlenke T."/>
            <person name="Schwartz R."/>
            <person name="Segarra C."/>
            <person name="Singh R.S."/>
            <person name="Sirot L."/>
            <person name="Sirota M."/>
            <person name="Sisneros N.B."/>
            <person name="Smith C.D."/>
            <person name="Smith T.F."/>
            <person name="Spieth J."/>
            <person name="Stage D.E."/>
            <person name="Stark A."/>
            <person name="Stephan W."/>
            <person name="Strausberg R.L."/>
            <person name="Strempel S."/>
            <person name="Sturgill D."/>
            <person name="Sutton G."/>
            <person name="Sutton G.G."/>
            <person name="Tao W."/>
            <person name="Teichmann S."/>
            <person name="Tobari Y.N."/>
            <person name="Tomimura Y."/>
            <person name="Tsolas J.M."/>
            <person name="Valente V.L."/>
            <person name="Venter E."/>
            <person name="Venter J.C."/>
            <person name="Vicario S."/>
            <person name="Vieira F.G."/>
            <person name="Vilella A.J."/>
            <person name="Villasante A."/>
            <person name="Walenz B."/>
            <person name="Wang J."/>
            <person name="Wasserman M."/>
            <person name="Watts T."/>
            <person name="Wilson D."/>
            <person name="Wilson R.K."/>
            <person name="Wing R.A."/>
            <person name="Wolfner M.F."/>
            <person name="Wong A."/>
            <person name="Wong G.K."/>
            <person name="Wu C.I."/>
            <person name="Wu G."/>
            <person name="Yamamoto D."/>
            <person name="Yang H.P."/>
            <person name="Yang S.P."/>
            <person name="Yorke J.A."/>
            <person name="Yoshida K."/>
            <person name="Zdobnov E."/>
            <person name="Zhang P."/>
            <person name="Zhang Y."/>
            <person name="Zimin A.V."/>
            <person name="Baldwin J."/>
            <person name="Abdouelleil A."/>
            <person name="Abdulkadir J."/>
            <person name="Abebe A."/>
            <person name="Abera B."/>
            <person name="Abreu J."/>
            <person name="Acer S.C."/>
            <person name="Aftuck L."/>
            <person name="Alexander A."/>
            <person name="An P."/>
            <person name="Anderson E."/>
            <person name="Anderson S."/>
            <person name="Arachi H."/>
            <person name="Azer M."/>
            <person name="Bachantsang P."/>
            <person name="Barry A."/>
            <person name="Bayul T."/>
            <person name="Berlin A."/>
            <person name="Bessette D."/>
            <person name="Bloom T."/>
            <person name="Blye J."/>
            <person name="Boguslavskiy L."/>
            <person name="Bonnet C."/>
            <person name="Boukhgalter B."/>
            <person name="Bourzgui I."/>
            <person name="Brown A."/>
            <person name="Cahill P."/>
            <person name="Channer S."/>
            <person name="Cheshatsang Y."/>
            <person name="Chuda L."/>
            <person name="Citroen M."/>
            <person name="Collymore A."/>
            <person name="Cooke P."/>
            <person name="Costello M."/>
            <person name="D'Aco K."/>
            <person name="Daza R."/>
            <person name="De Haan G."/>
            <person name="DeGray S."/>
            <person name="DeMaso C."/>
            <person name="Dhargay N."/>
            <person name="Dooley K."/>
            <person name="Dooley E."/>
            <person name="Doricent M."/>
            <person name="Dorje P."/>
            <person name="Dorjee K."/>
            <person name="Dupes A."/>
            <person name="Elong R."/>
            <person name="Falk J."/>
            <person name="Farina A."/>
            <person name="Faro S."/>
            <person name="Ferguson D."/>
            <person name="Fisher S."/>
            <person name="Foley C.D."/>
            <person name="Franke A."/>
            <person name="Friedrich D."/>
            <person name="Gadbois L."/>
            <person name="Gearin G."/>
            <person name="Gearin C.R."/>
            <person name="Giannoukos G."/>
            <person name="Goode T."/>
            <person name="Graham J."/>
            <person name="Grandbois E."/>
            <person name="Grewal S."/>
            <person name="Gyaltsen K."/>
            <person name="Hafez N."/>
            <person name="Hagos B."/>
            <person name="Hall J."/>
            <person name="Henson C."/>
            <person name="Hollinger A."/>
            <person name="Honan T."/>
            <person name="Huard M.D."/>
            <person name="Hughes L."/>
            <person name="Hurhula B."/>
            <person name="Husby M.E."/>
            <person name="Kamat A."/>
            <person name="Kanga B."/>
            <person name="Kashin S."/>
            <person name="Khazanovich D."/>
            <person name="Kisner P."/>
            <person name="Lance K."/>
            <person name="Lara M."/>
            <person name="Lee W."/>
            <person name="Lennon N."/>
            <person name="Letendre F."/>
            <person name="LeVine R."/>
            <person name="Lipovsky A."/>
            <person name="Liu X."/>
            <person name="Liu J."/>
            <person name="Liu S."/>
            <person name="Lokyitsang T."/>
            <person name="Lokyitsang Y."/>
            <person name="Lubonja R."/>
            <person name="Lui A."/>
            <person name="MacDonald P."/>
            <person name="Magnisalis V."/>
            <person name="Maru K."/>
            <person name="Matthews C."/>
            <person name="McCusker W."/>
            <person name="McDonough S."/>
            <person name="Mehta T."/>
            <person name="Meldrim J."/>
            <person name="Meneus L."/>
            <person name="Mihai O."/>
            <person name="Mihalev A."/>
            <person name="Mihova T."/>
            <person name="Mittelman R."/>
            <person name="Mlenga V."/>
            <person name="Montmayeur A."/>
            <person name="Mulrain L."/>
            <person name="Navidi A."/>
            <person name="Naylor J."/>
            <person name="Negash T."/>
            <person name="Nguyen T."/>
            <person name="Nguyen N."/>
            <person name="Nicol R."/>
            <person name="Norbu C."/>
            <person name="Norbu N."/>
            <person name="Novod N."/>
            <person name="O'Neill B."/>
            <person name="Osman S."/>
            <person name="Markiewicz E."/>
            <person name="Oyono O.L."/>
            <person name="Patti C."/>
            <person name="Phunkhang P."/>
            <person name="Pierre F."/>
            <person name="Priest M."/>
            <person name="Raghuraman S."/>
            <person name="Rege F."/>
            <person name="Reyes R."/>
            <person name="Rise C."/>
            <person name="Rogov P."/>
            <person name="Ross K."/>
            <person name="Ryan E."/>
            <person name="Settipalli S."/>
            <person name="Shea T."/>
            <person name="Sherpa N."/>
            <person name="Shi L."/>
            <person name="Shih D."/>
            <person name="Sparrow T."/>
            <person name="Spaulding J."/>
            <person name="Stalker J."/>
            <person name="Stange-Thomann N."/>
            <person name="Stavropoulos S."/>
            <person name="Stone C."/>
            <person name="Strader C."/>
            <person name="Tesfaye S."/>
            <person name="Thomson T."/>
            <person name="Thoulutsang Y."/>
            <person name="Thoulutsang D."/>
            <person name="Topham K."/>
            <person name="Topping I."/>
            <person name="Tsamla T."/>
            <person name="Vassiliev H."/>
            <person name="Vo A."/>
            <person name="Wangchuk T."/>
            <person name="Wangdi T."/>
            <person name="Weiand M."/>
            <person name="Wilkinson J."/>
            <person name="Wilson A."/>
            <person name="Yadav S."/>
            <person name="Young G."/>
            <person name="Yu Q."/>
            <person name="Zembek L."/>
            <person name="Zhong D."/>
            <person name="Zimmer A."/>
            <person name="Zwirko Z."/>
            <person name="Jaffe D.B."/>
            <person name="Alvarez P."/>
            <person name="Brockman W."/>
            <person name="Butler J."/>
            <person name="Chin C."/>
            <person name="Gnerre S."/>
            <person name="Grabherr M."/>
            <person name="Kleber M."/>
            <person name="Mauceli E."/>
            <person name="MacCallum I."/>
        </authorList>
    </citation>
    <scope>NUCLEOTIDE SEQUENCE [LARGE SCALE GENOMIC DNA]</scope>
    <source>
        <strain evidence="3">Tucson 15081-1352.22</strain>
    </source>
</reference>
<keyword evidence="3" id="KW-1185">Reference proteome</keyword>
<dbReference type="EMBL" id="CH933810">
    <property type="protein sequence ID" value="KRF93868.1"/>
    <property type="molecule type" value="Genomic_DNA"/>
</dbReference>
<proteinExistence type="predicted"/>
<dbReference type="KEGG" id="dmo:Dmoj_GI26540"/>
<name>A0A0Q9WUE2_DROMO</name>
<organism evidence="2 3">
    <name type="scientific">Drosophila mojavensis</name>
    <name type="common">Fruit fly</name>
    <dbReference type="NCBI Taxonomy" id="7230"/>
    <lineage>
        <taxon>Eukaryota</taxon>
        <taxon>Metazoa</taxon>
        <taxon>Ecdysozoa</taxon>
        <taxon>Arthropoda</taxon>
        <taxon>Hexapoda</taxon>
        <taxon>Insecta</taxon>
        <taxon>Pterygota</taxon>
        <taxon>Neoptera</taxon>
        <taxon>Endopterygota</taxon>
        <taxon>Diptera</taxon>
        <taxon>Brachycera</taxon>
        <taxon>Muscomorpha</taxon>
        <taxon>Ephydroidea</taxon>
        <taxon>Drosophilidae</taxon>
        <taxon>Drosophila</taxon>
    </lineage>
</organism>
<feature type="region of interest" description="Disordered" evidence="1">
    <location>
        <begin position="1"/>
        <end position="24"/>
    </location>
</feature>